<dbReference type="EMBL" id="JACCFY010000001">
    <property type="protein sequence ID" value="NYJ76813.1"/>
    <property type="molecule type" value="Genomic_DNA"/>
</dbReference>
<evidence type="ECO:0000313" key="3">
    <source>
        <dbReference type="Proteomes" id="UP000535437"/>
    </source>
</evidence>
<organism evidence="2 3">
    <name type="scientific">Nesterenkonia xinjiangensis</name>
    <dbReference type="NCBI Taxonomy" id="225327"/>
    <lineage>
        <taxon>Bacteria</taxon>
        <taxon>Bacillati</taxon>
        <taxon>Actinomycetota</taxon>
        <taxon>Actinomycetes</taxon>
        <taxon>Micrococcales</taxon>
        <taxon>Micrococcaceae</taxon>
        <taxon>Nesterenkonia</taxon>
    </lineage>
</organism>
<evidence type="ECO:0000313" key="2">
    <source>
        <dbReference type="EMBL" id="NYJ76813.1"/>
    </source>
</evidence>
<dbReference type="Pfam" id="PF12680">
    <property type="entry name" value="SnoaL_2"/>
    <property type="match status" value="1"/>
</dbReference>
<dbReference type="InterPro" id="IPR032710">
    <property type="entry name" value="NTF2-like_dom_sf"/>
</dbReference>
<name>A0A7Z0GL19_9MICC</name>
<gene>
    <name evidence="2" type="ORF">HNR09_000224</name>
</gene>
<dbReference type="RefSeq" id="WP_179540378.1">
    <property type="nucleotide sequence ID" value="NZ_BAAALL010000010.1"/>
</dbReference>
<dbReference type="AlphaFoldDB" id="A0A7Z0GL19"/>
<dbReference type="GO" id="GO:0016853">
    <property type="term" value="F:isomerase activity"/>
    <property type="evidence" value="ECO:0007669"/>
    <property type="project" value="UniProtKB-KW"/>
</dbReference>
<dbReference type="Gene3D" id="3.10.450.50">
    <property type="match status" value="1"/>
</dbReference>
<dbReference type="InterPro" id="IPR037401">
    <property type="entry name" value="SnoaL-like"/>
</dbReference>
<sequence>MNPVETVRAFWEHMQRRDWHGVRATLAEDVVVEWPVTNEIFVGVDHVVAVNAEYPEGWEIRVVRLVGSGSLVVAEVEVPQADVGVFRTAAFMEVVDGRITRSVEYWVHLGGEEPPAWRRSLAERFSTGSAGSGDPAIDA</sequence>
<keyword evidence="2" id="KW-0413">Isomerase</keyword>
<evidence type="ECO:0000259" key="1">
    <source>
        <dbReference type="Pfam" id="PF12680"/>
    </source>
</evidence>
<comment type="caution">
    <text evidence="2">The sequence shown here is derived from an EMBL/GenBank/DDBJ whole genome shotgun (WGS) entry which is preliminary data.</text>
</comment>
<proteinExistence type="predicted"/>
<reference evidence="2 3" key="1">
    <citation type="submission" date="2020-07" db="EMBL/GenBank/DDBJ databases">
        <title>Sequencing the genomes of 1000 actinobacteria strains.</title>
        <authorList>
            <person name="Klenk H.-P."/>
        </authorList>
    </citation>
    <scope>NUCLEOTIDE SEQUENCE [LARGE SCALE GENOMIC DNA]</scope>
    <source>
        <strain evidence="2 3">DSM 15475</strain>
    </source>
</reference>
<accession>A0A7Z0GL19</accession>
<feature type="domain" description="SnoaL-like" evidence="1">
    <location>
        <begin position="7"/>
        <end position="101"/>
    </location>
</feature>
<protein>
    <submittedName>
        <fullName evidence="2">Ketosteroid isomerase-like protein</fullName>
    </submittedName>
</protein>
<keyword evidence="3" id="KW-1185">Reference proteome</keyword>
<dbReference type="SUPFAM" id="SSF54427">
    <property type="entry name" value="NTF2-like"/>
    <property type="match status" value="1"/>
</dbReference>
<dbReference type="Proteomes" id="UP000535437">
    <property type="component" value="Unassembled WGS sequence"/>
</dbReference>